<evidence type="ECO:0000256" key="2">
    <source>
        <dbReference type="ARBA" id="ARBA00022737"/>
    </source>
</evidence>
<organism evidence="6 7">
    <name type="scientific">Gracilibacillus oryzae</name>
    <dbReference type="NCBI Taxonomy" id="1672701"/>
    <lineage>
        <taxon>Bacteria</taxon>
        <taxon>Bacillati</taxon>
        <taxon>Bacillota</taxon>
        <taxon>Bacilli</taxon>
        <taxon>Bacillales</taxon>
        <taxon>Bacillaceae</taxon>
        <taxon>Gracilibacillus</taxon>
    </lineage>
</organism>
<accession>A0A7C8GTA7</accession>
<keyword evidence="3" id="KW-0547">Nucleotide-binding</keyword>
<dbReference type="EMBL" id="WEID01000060">
    <property type="protein sequence ID" value="KAB8132925.1"/>
    <property type="molecule type" value="Genomic_DNA"/>
</dbReference>
<evidence type="ECO:0000256" key="4">
    <source>
        <dbReference type="ARBA" id="ARBA00022840"/>
    </source>
</evidence>
<dbReference type="OrthoDB" id="9771863at2"/>
<name>A0A7C8GTA7_9BACI</name>
<keyword evidence="1" id="KW-0813">Transport</keyword>
<reference evidence="6 7" key="1">
    <citation type="submission" date="2019-10" db="EMBL/GenBank/DDBJ databases">
        <title>Gracilibacillus sp. nov. isolated from rice seeds.</title>
        <authorList>
            <person name="He S."/>
        </authorList>
    </citation>
    <scope>NUCLEOTIDE SEQUENCE [LARGE SCALE GENOMIC DNA]</scope>
    <source>
        <strain evidence="6 7">TD8</strain>
    </source>
</reference>
<keyword evidence="2" id="KW-0677">Repeat</keyword>
<dbReference type="Pfam" id="PF00005">
    <property type="entry name" value="ABC_tran"/>
    <property type="match status" value="2"/>
</dbReference>
<keyword evidence="7" id="KW-1185">Reference proteome</keyword>
<dbReference type="InterPro" id="IPR027417">
    <property type="entry name" value="P-loop_NTPase"/>
</dbReference>
<feature type="domain" description="ABC transporter" evidence="5">
    <location>
        <begin position="271"/>
        <end position="513"/>
    </location>
</feature>
<dbReference type="GO" id="GO:0016887">
    <property type="term" value="F:ATP hydrolysis activity"/>
    <property type="evidence" value="ECO:0007669"/>
    <property type="project" value="InterPro"/>
</dbReference>
<proteinExistence type="predicted"/>
<dbReference type="SMART" id="SM00382">
    <property type="entry name" value="AAA"/>
    <property type="match status" value="2"/>
</dbReference>
<comment type="caution">
    <text evidence="6">The sequence shown here is derived from an EMBL/GenBank/DDBJ whole genome shotgun (WGS) entry which is preliminary data.</text>
</comment>
<sequence>MDWLVKTDETNNIPLLETKGLTKKFGSFIANDKIDFSVNAGEIHSILGENGAGKSTLMKSLYGVHAPEEGEVLINGHREELHPPAKARTHGISMVFQDFRIIPSLTVLENIALAYSEKGFFLKKKKLREKIETVTKRYNLSINPDSYVWELDLGERQRVEIIKVLVEDMTKIIIFDEPTSVLTPSEVDAFLKMLKMLREDGYGIILITHKIREVLACSNKVTILREGKVVYSRSINEQTTEEELVSEMIGSTDIPQANQSQKYKGIQKELLRVEGMTVEDDRGQEILSQINLSLKAGEIIGVAGVSGNGQKEIVEALFGVRKVKAGKIIVKEEDFTGKSAKAFLDAGISYIPEDPLHDQIVPGLSIYDHMVLSGMPVEKKNVGIDWDKVKAKFDQSEVVKELRVAEGNRIADTLSGGNVQRMVLARALLSEPDIVLVSYPSRGLDIATVNSIHNMFRKLKEEGVGILVISEDLTEVFEISDQIVVLGQTNLYGPYSPNDTTSYEIGKVMLEGEAS</sequence>
<dbReference type="PROSITE" id="PS50893">
    <property type="entry name" value="ABC_TRANSPORTER_2"/>
    <property type="match status" value="2"/>
</dbReference>
<dbReference type="Gene3D" id="3.40.50.300">
    <property type="entry name" value="P-loop containing nucleotide triphosphate hydrolases"/>
    <property type="match status" value="2"/>
</dbReference>
<evidence type="ECO:0000256" key="1">
    <source>
        <dbReference type="ARBA" id="ARBA00022448"/>
    </source>
</evidence>
<feature type="domain" description="ABC transporter" evidence="5">
    <location>
        <begin position="16"/>
        <end position="251"/>
    </location>
</feature>
<dbReference type="InterPro" id="IPR003593">
    <property type="entry name" value="AAA+_ATPase"/>
</dbReference>
<protein>
    <submittedName>
        <fullName evidence="6">ABC transporter ATP-binding protein</fullName>
    </submittedName>
</protein>
<dbReference type="SUPFAM" id="SSF52540">
    <property type="entry name" value="P-loop containing nucleoside triphosphate hydrolases"/>
    <property type="match status" value="2"/>
</dbReference>
<dbReference type="CDD" id="cd03215">
    <property type="entry name" value="ABC_Carb_Monos_II"/>
    <property type="match status" value="1"/>
</dbReference>
<dbReference type="AlphaFoldDB" id="A0A7C8GTA7"/>
<dbReference type="InterPro" id="IPR050107">
    <property type="entry name" value="ABC_carbohydrate_import_ATPase"/>
</dbReference>
<evidence type="ECO:0000313" key="7">
    <source>
        <dbReference type="Proteomes" id="UP000480246"/>
    </source>
</evidence>
<dbReference type="PANTHER" id="PTHR43790:SF9">
    <property type="entry name" value="GALACTOFURANOSE TRANSPORTER ATP-BINDING PROTEIN YTFR"/>
    <property type="match status" value="1"/>
</dbReference>
<dbReference type="Proteomes" id="UP000480246">
    <property type="component" value="Unassembled WGS sequence"/>
</dbReference>
<dbReference type="CDD" id="cd03216">
    <property type="entry name" value="ABC_Carb_Monos_I"/>
    <property type="match status" value="1"/>
</dbReference>
<gene>
    <name evidence="6" type="ORF">F9U64_12440</name>
</gene>
<dbReference type="GO" id="GO:0005524">
    <property type="term" value="F:ATP binding"/>
    <property type="evidence" value="ECO:0007669"/>
    <property type="project" value="UniProtKB-KW"/>
</dbReference>
<evidence type="ECO:0000259" key="5">
    <source>
        <dbReference type="PROSITE" id="PS50893"/>
    </source>
</evidence>
<dbReference type="InterPro" id="IPR003439">
    <property type="entry name" value="ABC_transporter-like_ATP-bd"/>
</dbReference>
<keyword evidence="4 6" id="KW-0067">ATP-binding</keyword>
<dbReference type="PANTHER" id="PTHR43790">
    <property type="entry name" value="CARBOHYDRATE TRANSPORT ATP-BINDING PROTEIN MG119-RELATED"/>
    <property type="match status" value="1"/>
</dbReference>
<evidence type="ECO:0000313" key="6">
    <source>
        <dbReference type="EMBL" id="KAB8132925.1"/>
    </source>
</evidence>
<evidence type="ECO:0000256" key="3">
    <source>
        <dbReference type="ARBA" id="ARBA00022741"/>
    </source>
</evidence>